<feature type="non-terminal residue" evidence="5">
    <location>
        <position position="1"/>
    </location>
</feature>
<sequence>TVSIPATVNGTSSSGMLSTETFTFPTDSIWKAKYSNLVFGCAFSNWNIPFAEGPGNVIAGVLGLNGVIHSMLVQLQERTKKRFSFCPSSLETPTLLQFGDASASM</sequence>
<comment type="similarity">
    <text evidence="1">Belongs to the peptidase A1 family.</text>
</comment>
<evidence type="ECO:0000256" key="3">
    <source>
        <dbReference type="ARBA" id="ARBA00022801"/>
    </source>
</evidence>
<dbReference type="Proteomes" id="UP000237105">
    <property type="component" value="Unassembled WGS sequence"/>
</dbReference>
<organism evidence="5 6">
    <name type="scientific">Parasponia andersonii</name>
    <name type="common">Sponia andersonii</name>
    <dbReference type="NCBI Taxonomy" id="3476"/>
    <lineage>
        <taxon>Eukaryota</taxon>
        <taxon>Viridiplantae</taxon>
        <taxon>Streptophyta</taxon>
        <taxon>Embryophyta</taxon>
        <taxon>Tracheophyta</taxon>
        <taxon>Spermatophyta</taxon>
        <taxon>Magnoliopsida</taxon>
        <taxon>eudicotyledons</taxon>
        <taxon>Gunneridae</taxon>
        <taxon>Pentapetalae</taxon>
        <taxon>rosids</taxon>
        <taxon>fabids</taxon>
        <taxon>Rosales</taxon>
        <taxon>Cannabaceae</taxon>
        <taxon>Parasponia</taxon>
    </lineage>
</organism>
<dbReference type="AlphaFoldDB" id="A0A2P5CWP2"/>
<dbReference type="InterPro" id="IPR051708">
    <property type="entry name" value="Plant_Aspart_Prot_A1"/>
</dbReference>
<proteinExistence type="inferred from homology"/>
<dbReference type="InterPro" id="IPR021109">
    <property type="entry name" value="Peptidase_aspartic_dom_sf"/>
</dbReference>
<evidence type="ECO:0000256" key="1">
    <source>
        <dbReference type="ARBA" id="ARBA00007447"/>
    </source>
</evidence>
<dbReference type="GO" id="GO:0045493">
    <property type="term" value="P:xylan catabolic process"/>
    <property type="evidence" value="ECO:0007669"/>
    <property type="project" value="UniProtKB-KW"/>
</dbReference>
<evidence type="ECO:0000313" key="6">
    <source>
        <dbReference type="Proteomes" id="UP000237105"/>
    </source>
</evidence>
<dbReference type="GO" id="GO:0016798">
    <property type="term" value="F:hydrolase activity, acting on glycosyl bonds"/>
    <property type="evidence" value="ECO:0007669"/>
    <property type="project" value="UniProtKB-KW"/>
</dbReference>
<accession>A0A2P5CWP2</accession>
<dbReference type="EMBL" id="JXTB01000088">
    <property type="protein sequence ID" value="PON65405.1"/>
    <property type="molecule type" value="Genomic_DNA"/>
</dbReference>
<gene>
    <name evidence="5" type="ORF">PanWU01x14_117190</name>
</gene>
<dbReference type="PANTHER" id="PTHR47967:SF123">
    <property type="entry name" value="ASPARTIC PROTEINASE NEPENTHESIN-1-LIKE"/>
    <property type="match status" value="1"/>
</dbReference>
<protein>
    <submittedName>
        <fullName evidence="5">Xylanase inhibitor, N-terminal</fullName>
    </submittedName>
</protein>
<evidence type="ECO:0000259" key="4">
    <source>
        <dbReference type="Pfam" id="PF14543"/>
    </source>
</evidence>
<feature type="domain" description="Xylanase inhibitor N-terminal" evidence="4">
    <location>
        <begin position="8"/>
        <end position="100"/>
    </location>
</feature>
<dbReference type="GO" id="GO:0006508">
    <property type="term" value="P:proteolysis"/>
    <property type="evidence" value="ECO:0007669"/>
    <property type="project" value="UniProtKB-KW"/>
</dbReference>
<keyword evidence="5" id="KW-0858">Xylan degradation</keyword>
<dbReference type="Pfam" id="PF14543">
    <property type="entry name" value="TAXi_N"/>
    <property type="match status" value="1"/>
</dbReference>
<keyword evidence="2" id="KW-0645">Protease</keyword>
<keyword evidence="3 5" id="KW-0378">Hydrolase</keyword>
<comment type="caution">
    <text evidence="5">The sequence shown here is derived from an EMBL/GenBank/DDBJ whole genome shotgun (WGS) entry which is preliminary data.</text>
</comment>
<dbReference type="SUPFAM" id="SSF50630">
    <property type="entry name" value="Acid proteases"/>
    <property type="match status" value="1"/>
</dbReference>
<dbReference type="OrthoDB" id="1072226at2759"/>
<keyword evidence="5" id="KW-0119">Carbohydrate metabolism</keyword>
<name>A0A2P5CWP2_PARAD</name>
<dbReference type="GO" id="GO:0005576">
    <property type="term" value="C:extracellular region"/>
    <property type="evidence" value="ECO:0007669"/>
    <property type="project" value="TreeGrafter"/>
</dbReference>
<dbReference type="GO" id="GO:0008233">
    <property type="term" value="F:peptidase activity"/>
    <property type="evidence" value="ECO:0007669"/>
    <property type="project" value="UniProtKB-KW"/>
</dbReference>
<keyword evidence="6" id="KW-1185">Reference proteome</keyword>
<reference evidence="6" key="1">
    <citation type="submission" date="2016-06" db="EMBL/GenBank/DDBJ databases">
        <title>Parallel loss of symbiosis genes in relatives of nitrogen-fixing non-legume Parasponia.</title>
        <authorList>
            <person name="Van Velzen R."/>
            <person name="Holmer R."/>
            <person name="Bu F."/>
            <person name="Rutten L."/>
            <person name="Van Zeijl A."/>
            <person name="Liu W."/>
            <person name="Santuari L."/>
            <person name="Cao Q."/>
            <person name="Sharma T."/>
            <person name="Shen D."/>
            <person name="Roswanjaya Y."/>
            <person name="Wardhani T."/>
            <person name="Kalhor M.S."/>
            <person name="Jansen J."/>
            <person name="Van den Hoogen J."/>
            <person name="Gungor B."/>
            <person name="Hartog M."/>
            <person name="Hontelez J."/>
            <person name="Verver J."/>
            <person name="Yang W.-C."/>
            <person name="Schijlen E."/>
            <person name="Repin R."/>
            <person name="Schilthuizen M."/>
            <person name="Schranz E."/>
            <person name="Heidstra R."/>
            <person name="Miyata K."/>
            <person name="Fedorova E."/>
            <person name="Kohlen W."/>
            <person name="Bisseling T."/>
            <person name="Smit S."/>
            <person name="Geurts R."/>
        </authorList>
    </citation>
    <scope>NUCLEOTIDE SEQUENCE [LARGE SCALE GENOMIC DNA]</scope>
    <source>
        <strain evidence="6">cv. WU1-14</strain>
    </source>
</reference>
<dbReference type="PANTHER" id="PTHR47967">
    <property type="entry name" value="OS07G0603500 PROTEIN-RELATED"/>
    <property type="match status" value="1"/>
</dbReference>
<keyword evidence="5" id="KW-0326">Glycosidase</keyword>
<evidence type="ECO:0000256" key="2">
    <source>
        <dbReference type="ARBA" id="ARBA00022670"/>
    </source>
</evidence>
<evidence type="ECO:0000313" key="5">
    <source>
        <dbReference type="EMBL" id="PON65405.1"/>
    </source>
</evidence>
<dbReference type="Gene3D" id="2.40.70.10">
    <property type="entry name" value="Acid Proteases"/>
    <property type="match status" value="1"/>
</dbReference>
<dbReference type="InterPro" id="IPR032861">
    <property type="entry name" value="TAXi_N"/>
</dbReference>
<keyword evidence="5" id="KW-0624">Polysaccharide degradation</keyword>